<reference evidence="1 2" key="1">
    <citation type="submission" date="2023-07" db="EMBL/GenBank/DDBJ databases">
        <title>Sequencing the genomes of 1000 actinobacteria strains.</title>
        <authorList>
            <person name="Klenk H.-P."/>
        </authorList>
    </citation>
    <scope>NUCLEOTIDE SEQUENCE [LARGE SCALE GENOMIC DNA]</scope>
    <source>
        <strain evidence="1 2">DSM 14555</strain>
    </source>
</reference>
<sequence>MDTSYPKSLTVHEADKALRFFLNEYHEEHGLNLNEDLFYPFMRELSYRLNADFRVIYVLEEAIEALDELAQIEAGTHPELLENAAGTISNREELTEAAEDWLNRSIADALMGAKFNTTKLHTKPGFSWAS</sequence>
<accession>A0ABU1JAH2</accession>
<keyword evidence="2" id="KW-1185">Reference proteome</keyword>
<comment type="caution">
    <text evidence="1">The sequence shown here is derived from an EMBL/GenBank/DDBJ whole genome shotgun (WGS) entry which is preliminary data.</text>
</comment>
<gene>
    <name evidence="1" type="ORF">JOE69_001114</name>
</gene>
<evidence type="ECO:0008006" key="3">
    <source>
        <dbReference type="Google" id="ProtNLM"/>
    </source>
</evidence>
<evidence type="ECO:0000313" key="1">
    <source>
        <dbReference type="EMBL" id="MDR6268876.1"/>
    </source>
</evidence>
<dbReference type="EMBL" id="JAVDQF010000001">
    <property type="protein sequence ID" value="MDR6268876.1"/>
    <property type="molecule type" value="Genomic_DNA"/>
</dbReference>
<organism evidence="1 2">
    <name type="scientific">Arthrobacter russicus</name>
    <dbReference type="NCBI Taxonomy" id="172040"/>
    <lineage>
        <taxon>Bacteria</taxon>
        <taxon>Bacillati</taxon>
        <taxon>Actinomycetota</taxon>
        <taxon>Actinomycetes</taxon>
        <taxon>Micrococcales</taxon>
        <taxon>Micrococcaceae</taxon>
        <taxon>Arthrobacter</taxon>
    </lineage>
</organism>
<evidence type="ECO:0000313" key="2">
    <source>
        <dbReference type="Proteomes" id="UP001185069"/>
    </source>
</evidence>
<dbReference type="Proteomes" id="UP001185069">
    <property type="component" value="Unassembled WGS sequence"/>
</dbReference>
<name>A0ABU1JAH2_9MICC</name>
<protein>
    <recommendedName>
        <fullName evidence="3">CdiI immunity protein domain-containing protein</fullName>
    </recommendedName>
</protein>
<dbReference type="RefSeq" id="WP_309796787.1">
    <property type="nucleotide sequence ID" value="NZ_BAAAHY010000006.1"/>
</dbReference>
<proteinExistence type="predicted"/>